<feature type="compositionally biased region" description="Gly residues" evidence="1">
    <location>
        <begin position="1171"/>
        <end position="1180"/>
    </location>
</feature>
<feature type="compositionally biased region" description="Basic residues" evidence="1">
    <location>
        <begin position="328"/>
        <end position="340"/>
    </location>
</feature>
<keyword evidence="2" id="KW-1133">Transmembrane helix</keyword>
<dbReference type="Proteomes" id="UP001642464">
    <property type="component" value="Unassembled WGS sequence"/>
</dbReference>
<dbReference type="EMBL" id="CAXAMM010014914">
    <property type="protein sequence ID" value="CAK9034982.1"/>
    <property type="molecule type" value="Genomic_DNA"/>
</dbReference>
<protein>
    <submittedName>
        <fullName evidence="3">DUF4231 domain-containing protein</fullName>
    </submittedName>
</protein>
<dbReference type="Pfam" id="PF14015">
    <property type="entry name" value="DUF4231"/>
    <property type="match status" value="1"/>
</dbReference>
<keyword evidence="4" id="KW-1185">Reference proteome</keyword>
<evidence type="ECO:0000256" key="2">
    <source>
        <dbReference type="SAM" id="Phobius"/>
    </source>
</evidence>
<gene>
    <name evidence="3" type="ORF">SCF082_LOCUS21099</name>
</gene>
<evidence type="ECO:0000313" key="3">
    <source>
        <dbReference type="EMBL" id="CAK9034982.1"/>
    </source>
</evidence>
<feature type="transmembrane region" description="Helical" evidence="2">
    <location>
        <begin position="917"/>
        <end position="937"/>
    </location>
</feature>
<organism evidence="3 4">
    <name type="scientific">Durusdinium trenchii</name>
    <dbReference type="NCBI Taxonomy" id="1381693"/>
    <lineage>
        <taxon>Eukaryota</taxon>
        <taxon>Sar</taxon>
        <taxon>Alveolata</taxon>
        <taxon>Dinophyceae</taxon>
        <taxon>Suessiales</taxon>
        <taxon>Symbiodiniaceae</taxon>
        <taxon>Durusdinium</taxon>
    </lineage>
</organism>
<feature type="region of interest" description="Disordered" evidence="1">
    <location>
        <begin position="1156"/>
        <end position="1180"/>
    </location>
</feature>
<feature type="region of interest" description="Disordered" evidence="1">
    <location>
        <begin position="328"/>
        <end position="388"/>
    </location>
</feature>
<feature type="transmembrane region" description="Helical" evidence="2">
    <location>
        <begin position="254"/>
        <end position="277"/>
    </location>
</feature>
<keyword evidence="2" id="KW-0472">Membrane</keyword>
<feature type="transmembrane region" description="Helical" evidence="2">
    <location>
        <begin position="949"/>
        <end position="968"/>
    </location>
</feature>
<proteinExistence type="predicted"/>
<feature type="compositionally biased region" description="Acidic residues" evidence="1">
    <location>
        <begin position="353"/>
        <end position="363"/>
    </location>
</feature>
<keyword evidence="2" id="KW-0812">Transmembrane</keyword>
<accession>A0ABP0L880</accession>
<evidence type="ECO:0000313" key="4">
    <source>
        <dbReference type="Proteomes" id="UP001642464"/>
    </source>
</evidence>
<feature type="transmembrane region" description="Helical" evidence="2">
    <location>
        <begin position="6"/>
        <end position="25"/>
    </location>
</feature>
<feature type="transmembrane region" description="Helical" evidence="2">
    <location>
        <begin position="395"/>
        <end position="415"/>
    </location>
</feature>
<reference evidence="3 4" key="1">
    <citation type="submission" date="2024-02" db="EMBL/GenBank/DDBJ databases">
        <authorList>
            <person name="Chen Y."/>
            <person name="Shah S."/>
            <person name="Dougan E. K."/>
            <person name="Thang M."/>
            <person name="Chan C."/>
        </authorList>
    </citation>
    <scope>NUCLEOTIDE SEQUENCE [LARGE SCALE GENOMIC DNA]</scope>
</reference>
<sequence>MGFLYNNWDIFFALGVVSIFMIVSLELEKRRVVRDVDFVDSPAPPNPPLPGVPPPPGPITEGIIETALDNLQDVVQRIDEKRVSSISIVSRFSVRGSRGTLPPTTNAPVVGDPLPPPSGEVTDIYEFGPAGTPLSYRKFTTPDLFRPEGAVLFGFAAPPGTSSEGSYLPGLFLPEVSGRIIFRDDYQFGQNETKISIDGGRVEYTIPVGREAMVTLLKQRMTNFVIGAAVIEVGFLAPLNQNKSTGEIVDDKTLLYILLGGGALLLLYLIFLGLRAFRRGSGRLLMERIRRRLTRGSKRRDSESDDGEDDKNDFRVPFLRRLGGRFRRRKTKRPSARRRSSGLGTTGSSGGDPDADSGPDEGAFDPLSFVAGDPPPANKDQAEADDDEEDYKTTYWISALVLGIIGAAMGAYWAIGGGKKRKGFGPATGLVLVVFGVMLGLYVYERNKPDDDGPPAGGAAERKVAQQLPTVPVQDFFGVQEGKGQSMRDFFGSAPQKPVEPGQHGLVVDRAAPERPKMQRDRREVAVGWEGEETEDDLANKYGIYDEPRRMGTQVGVLDRSELPGFKGSDMEPLPEAMMPTMAIGTQLVEEDPVDSDDVAAEELMKRRERTRKETLSLLESELKKARAYSLRLVAVVNSLLFGATTEVMEMVASSDVVVGRVAKVTPAVAFVSRKSIHPLVAFSWVGGTVNPLALHASVWRCTTVQASGLKAIQMSTATRAMTTTAMTAQIMVVLRLSEAIIAERRPPTIVGLRLMGAFRGVERRLGDALRLGAAFLVFFAGDFLRGAIDYQLVLVGDIFFGPIPTISSVLRRSEQGGAGDEGDGGEDEVVVHGGARKEETGNGSHDKVCVPGGLEEWPENDYATLNRRFDSVEGKYAEMIRQLRLSSLAKTQISLRFLPLVREYSTKLWWSKTKLAGYRTCVLVGGVVLPALVVASEIAEDPCKDRPIVPWITLGVSMVVSLSAAFIETFSLSAKHQNLVFTMRQLNFEAWSFFSLTNRYSKFKRHTQGWRVFMAQIEHVNFMSLENFATFDSSAEQEHGTVKAKEAATANDLQESVVSSLTSHSDDEMVTGGRVIGVQHHREPLAVLPGDNLADDRAEVLHEPTAFDEEESVSTYLEGVVGGSGPVIRVVDDDDGGGDTPGPQVGDELLVAGSQDERVPLPLGDVPLGSSGGVGETHP</sequence>
<feature type="transmembrane region" description="Helical" evidence="2">
    <location>
        <begin position="427"/>
        <end position="444"/>
    </location>
</feature>
<dbReference type="InterPro" id="IPR025325">
    <property type="entry name" value="DUF4231"/>
</dbReference>
<comment type="caution">
    <text evidence="3">The sequence shown here is derived from an EMBL/GenBank/DDBJ whole genome shotgun (WGS) entry which is preliminary data.</text>
</comment>
<name>A0ABP0L880_9DINO</name>
<evidence type="ECO:0000256" key="1">
    <source>
        <dbReference type="SAM" id="MobiDB-lite"/>
    </source>
</evidence>
<feature type="transmembrane region" description="Helical" evidence="2">
    <location>
        <begin position="221"/>
        <end position="239"/>
    </location>
</feature>